<keyword evidence="7" id="KW-0472">Membrane</keyword>
<evidence type="ECO:0000256" key="2">
    <source>
        <dbReference type="ARBA" id="ARBA00022679"/>
    </source>
</evidence>
<keyword evidence="7" id="KW-1133">Transmembrane helix</keyword>
<dbReference type="InterPro" id="IPR017441">
    <property type="entry name" value="Protein_kinase_ATP_BS"/>
</dbReference>
<dbReference type="SUPFAM" id="SSF56112">
    <property type="entry name" value="Protein kinase-like (PK-like)"/>
    <property type="match status" value="1"/>
</dbReference>
<keyword evidence="2" id="KW-0808">Transferase</keyword>
<feature type="domain" description="Protein kinase" evidence="8">
    <location>
        <begin position="115"/>
        <end position="158"/>
    </location>
</feature>
<feature type="binding site" evidence="6">
    <location>
        <position position="143"/>
    </location>
    <ligand>
        <name>ATP</name>
        <dbReference type="ChEBI" id="CHEBI:30616"/>
    </ligand>
</feature>
<dbReference type="InterPro" id="IPR000719">
    <property type="entry name" value="Prot_kinase_dom"/>
</dbReference>
<dbReference type="PROSITE" id="PS00107">
    <property type="entry name" value="PROTEIN_KINASE_ATP"/>
    <property type="match status" value="1"/>
</dbReference>
<evidence type="ECO:0000256" key="6">
    <source>
        <dbReference type="PROSITE-ProRule" id="PRU10141"/>
    </source>
</evidence>
<dbReference type="PANTHER" id="PTHR27002">
    <property type="entry name" value="RECEPTOR-LIKE SERINE/THREONINE-PROTEIN KINASE SD1-8"/>
    <property type="match status" value="1"/>
</dbReference>
<dbReference type="PANTHER" id="PTHR27002:SF839">
    <property type="entry name" value="NON-SPECIFIC SERINE_THREONINE PROTEIN KINASE"/>
    <property type="match status" value="1"/>
</dbReference>
<name>A0A6M2EHA5_9ROSI</name>
<sequence>MIPGKGIPGKGDGCLNWYKELVDIKNDTNDGYDLYVRVDAYELAETTRKSIDSREKPMLAVLAPSIALMWFLVSLFAYLWLKKRAKKGTELQVNSTSTELEYFKLGTVTAATNNFSPANKLGQGGFGSVYKGLLANGLEVAIKRLSRSSGQGTEEFKN</sequence>
<evidence type="ECO:0000259" key="8">
    <source>
        <dbReference type="PROSITE" id="PS50011"/>
    </source>
</evidence>
<dbReference type="EMBL" id="GILB01003295">
    <property type="protein sequence ID" value="NUU83628.1"/>
    <property type="molecule type" value="Transcribed_RNA"/>
</dbReference>
<keyword evidence="3 6" id="KW-0547">Nucleotide-binding</keyword>
<dbReference type="Gene3D" id="3.30.200.20">
    <property type="entry name" value="Phosphorylase Kinase, domain 1"/>
    <property type="match status" value="1"/>
</dbReference>
<evidence type="ECO:0000256" key="1">
    <source>
        <dbReference type="ARBA" id="ARBA00022527"/>
    </source>
</evidence>
<evidence type="ECO:0000256" key="5">
    <source>
        <dbReference type="ARBA" id="ARBA00022840"/>
    </source>
</evidence>
<dbReference type="GO" id="GO:0005524">
    <property type="term" value="F:ATP binding"/>
    <property type="evidence" value="ECO:0007669"/>
    <property type="project" value="UniProtKB-UniRule"/>
</dbReference>
<dbReference type="GO" id="GO:0004674">
    <property type="term" value="F:protein serine/threonine kinase activity"/>
    <property type="evidence" value="ECO:0007669"/>
    <property type="project" value="UniProtKB-KW"/>
</dbReference>
<evidence type="ECO:0000313" key="9">
    <source>
        <dbReference type="EMBL" id="NUU83628.1"/>
    </source>
</evidence>
<feature type="transmembrane region" description="Helical" evidence="7">
    <location>
        <begin position="58"/>
        <end position="81"/>
    </location>
</feature>
<reference evidence="9" key="1">
    <citation type="submission" date="2020-03" db="EMBL/GenBank/DDBJ databases">
        <authorList>
            <person name="Zhang R."/>
        </authorList>
    </citation>
    <scope>NUCLEOTIDE SEQUENCE</scope>
</reference>
<keyword evidence="5 6" id="KW-0067">ATP-binding</keyword>
<dbReference type="PROSITE" id="PS50011">
    <property type="entry name" value="PROTEIN_KINASE_DOM"/>
    <property type="match status" value="1"/>
</dbReference>
<dbReference type="GO" id="GO:0005886">
    <property type="term" value="C:plasma membrane"/>
    <property type="evidence" value="ECO:0007669"/>
    <property type="project" value="TreeGrafter"/>
</dbReference>
<keyword evidence="4" id="KW-0418">Kinase</keyword>
<proteinExistence type="predicted"/>
<evidence type="ECO:0000256" key="7">
    <source>
        <dbReference type="SAM" id="Phobius"/>
    </source>
</evidence>
<keyword evidence="1" id="KW-0723">Serine/threonine-protein kinase</keyword>
<evidence type="ECO:0000256" key="4">
    <source>
        <dbReference type="ARBA" id="ARBA00022777"/>
    </source>
</evidence>
<protein>
    <recommendedName>
        <fullName evidence="8">Protein kinase domain-containing protein</fullName>
    </recommendedName>
</protein>
<evidence type="ECO:0000256" key="3">
    <source>
        <dbReference type="ARBA" id="ARBA00022741"/>
    </source>
</evidence>
<accession>A0A6M2EHA5</accession>
<organism evidence="9">
    <name type="scientific">Populus davidiana</name>
    <dbReference type="NCBI Taxonomy" id="266767"/>
    <lineage>
        <taxon>Eukaryota</taxon>
        <taxon>Viridiplantae</taxon>
        <taxon>Streptophyta</taxon>
        <taxon>Embryophyta</taxon>
        <taxon>Tracheophyta</taxon>
        <taxon>Spermatophyta</taxon>
        <taxon>Magnoliopsida</taxon>
        <taxon>eudicotyledons</taxon>
        <taxon>Gunneridae</taxon>
        <taxon>Pentapetalae</taxon>
        <taxon>rosids</taxon>
        <taxon>fabids</taxon>
        <taxon>Malpighiales</taxon>
        <taxon>Salicaceae</taxon>
        <taxon>Saliceae</taxon>
        <taxon>Populus</taxon>
    </lineage>
</organism>
<dbReference type="AlphaFoldDB" id="A0A6M2EHA5"/>
<dbReference type="InterPro" id="IPR011009">
    <property type="entry name" value="Kinase-like_dom_sf"/>
</dbReference>
<keyword evidence="7" id="KW-0812">Transmembrane</keyword>